<proteinExistence type="predicted"/>
<sequence>MFTFLDRCYPAAVFLFCIDNNINNNNDNDNNIDINIVINNNNITDFIPCEGQGS</sequence>
<reference evidence="1 2" key="1">
    <citation type="submission" date="2014-11" db="EMBL/GenBank/DDBJ databases">
        <title>Draft Genome Sequences of Nine Bacillus subtilis Strains that Form Spores with High Heat-Resistance.</title>
        <authorList>
            <person name="Krawcyk A.O."/>
            <person name="Berendsen E.M."/>
            <person name="de Jong A."/>
            <person name="Holsappel S."/>
            <person name="Eijlander R.T."/>
            <person name="Wells-Bennik M."/>
            <person name="Kuipers O.P."/>
        </authorList>
    </citation>
    <scope>NUCLEOTIDE SEQUENCE [LARGE SCALE GENOMIC DNA]</scope>
    <source>
        <strain evidence="1 2">B4067</strain>
    </source>
</reference>
<organism evidence="1 2">
    <name type="scientific">Bacillus subtilis subsp. subtilis</name>
    <dbReference type="NCBI Taxonomy" id="135461"/>
    <lineage>
        <taxon>Bacteria</taxon>
        <taxon>Bacillati</taxon>
        <taxon>Bacillota</taxon>
        <taxon>Bacilli</taxon>
        <taxon>Bacillales</taxon>
        <taxon>Bacillaceae</taxon>
        <taxon>Bacillus</taxon>
    </lineage>
</organism>
<dbReference type="Proteomes" id="UP000031970">
    <property type="component" value="Unassembled WGS sequence"/>
</dbReference>
<gene>
    <name evidence="1" type="ORF">B4067_4672</name>
</gene>
<evidence type="ECO:0000313" key="2">
    <source>
        <dbReference type="Proteomes" id="UP000031970"/>
    </source>
</evidence>
<dbReference type="AlphaFoldDB" id="A0ABD3ZYX9"/>
<evidence type="ECO:0000313" key="1">
    <source>
        <dbReference type="EMBL" id="KIL33453.1"/>
    </source>
</evidence>
<protein>
    <submittedName>
        <fullName evidence="1">Uncharacterized protein</fullName>
    </submittedName>
</protein>
<dbReference type="EMBL" id="JSXS01000013">
    <property type="protein sequence ID" value="KIL33453.1"/>
    <property type="molecule type" value="Genomic_DNA"/>
</dbReference>
<name>A0ABD3ZYX9_BACIU</name>
<accession>A0ABD3ZYX9</accession>
<comment type="caution">
    <text evidence="1">The sequence shown here is derived from an EMBL/GenBank/DDBJ whole genome shotgun (WGS) entry which is preliminary data.</text>
</comment>